<dbReference type="Proteomes" id="UP000057158">
    <property type="component" value="Chromosome"/>
</dbReference>
<dbReference type="InterPro" id="IPR052029">
    <property type="entry name" value="PpiD_chaperone"/>
</dbReference>
<dbReference type="SUPFAM" id="SSF54534">
    <property type="entry name" value="FKBP-like"/>
    <property type="match status" value="1"/>
</dbReference>
<dbReference type="Gene3D" id="3.10.50.40">
    <property type="match status" value="2"/>
</dbReference>
<dbReference type="InterPro" id="IPR046357">
    <property type="entry name" value="PPIase_dom_sf"/>
</dbReference>
<dbReference type="AlphaFoldDB" id="A0A0M4D585"/>
<comment type="similarity">
    <text evidence="8">Belongs to the PpiD chaperone family.</text>
</comment>
<evidence type="ECO:0000256" key="4">
    <source>
        <dbReference type="ARBA" id="ARBA00022692"/>
    </source>
</evidence>
<dbReference type="InterPro" id="IPR023058">
    <property type="entry name" value="PPIase_PpiC_CS"/>
</dbReference>
<keyword evidence="7" id="KW-0143">Chaperone</keyword>
<dbReference type="SUPFAM" id="SSF109998">
    <property type="entry name" value="Triger factor/SurA peptide-binding domain-like"/>
    <property type="match status" value="1"/>
</dbReference>
<comment type="subcellular location">
    <subcellularLocation>
        <location evidence="1">Cell inner membrane</location>
        <topology evidence="1">Single-pass type II membrane protein</topology>
        <orientation evidence="1">Periplasmic side</orientation>
    </subcellularLocation>
</comment>
<dbReference type="GO" id="GO:0003755">
    <property type="term" value="F:peptidyl-prolyl cis-trans isomerase activity"/>
    <property type="evidence" value="ECO:0007669"/>
    <property type="project" value="UniProtKB-KW"/>
</dbReference>
<keyword evidence="15" id="KW-1185">Reference proteome</keyword>
<dbReference type="PROSITE" id="PS50198">
    <property type="entry name" value="PPIC_PPIASE_2"/>
    <property type="match status" value="1"/>
</dbReference>
<feature type="transmembrane region" description="Helical" evidence="12">
    <location>
        <begin position="12"/>
        <end position="33"/>
    </location>
</feature>
<dbReference type="PROSITE" id="PS01096">
    <property type="entry name" value="PPIC_PPIASE_1"/>
    <property type="match status" value="1"/>
</dbReference>
<dbReference type="InterPro" id="IPR027304">
    <property type="entry name" value="Trigger_fact/SurA_dom_sf"/>
</dbReference>
<dbReference type="STRING" id="1603606.DSOUD_1103"/>
<keyword evidence="11" id="KW-0697">Rotamase</keyword>
<evidence type="ECO:0000256" key="5">
    <source>
        <dbReference type="ARBA" id="ARBA00022989"/>
    </source>
</evidence>
<dbReference type="RefSeq" id="WP_053550045.1">
    <property type="nucleotide sequence ID" value="NZ_CP010802.1"/>
</dbReference>
<dbReference type="Gene3D" id="1.10.4030.10">
    <property type="entry name" value="Porin chaperone SurA, peptide-binding domain"/>
    <property type="match status" value="1"/>
</dbReference>
<dbReference type="KEGG" id="des:DSOUD_1103"/>
<organism evidence="14 15">
    <name type="scientific">Desulfuromonas soudanensis</name>
    <dbReference type="NCBI Taxonomy" id="1603606"/>
    <lineage>
        <taxon>Bacteria</taxon>
        <taxon>Pseudomonadati</taxon>
        <taxon>Thermodesulfobacteriota</taxon>
        <taxon>Desulfuromonadia</taxon>
        <taxon>Desulfuromonadales</taxon>
        <taxon>Desulfuromonadaceae</taxon>
        <taxon>Desulfuromonas</taxon>
    </lineage>
</organism>
<keyword evidence="3" id="KW-0997">Cell inner membrane</keyword>
<evidence type="ECO:0000256" key="3">
    <source>
        <dbReference type="ARBA" id="ARBA00022519"/>
    </source>
</evidence>
<dbReference type="GO" id="GO:0005886">
    <property type="term" value="C:plasma membrane"/>
    <property type="evidence" value="ECO:0007669"/>
    <property type="project" value="UniProtKB-SubCell"/>
</dbReference>
<dbReference type="InterPro" id="IPR000297">
    <property type="entry name" value="PPIase_PpiC"/>
</dbReference>
<dbReference type="Pfam" id="PF13145">
    <property type="entry name" value="Rotamase_2"/>
    <property type="match status" value="1"/>
</dbReference>
<dbReference type="PANTHER" id="PTHR47529:SF1">
    <property type="entry name" value="PERIPLASMIC CHAPERONE PPID"/>
    <property type="match status" value="1"/>
</dbReference>
<evidence type="ECO:0000259" key="13">
    <source>
        <dbReference type="PROSITE" id="PS50198"/>
    </source>
</evidence>
<dbReference type="PATRIC" id="fig|1603606.3.peg.1208"/>
<protein>
    <recommendedName>
        <fullName evidence="9">Periplasmic chaperone PpiD</fullName>
    </recommendedName>
    <alternativeName>
        <fullName evidence="10">Periplasmic folding chaperone</fullName>
    </alternativeName>
</protein>
<keyword evidence="6 12" id="KW-0472">Membrane</keyword>
<keyword evidence="2" id="KW-1003">Cell membrane</keyword>
<dbReference type="OrthoDB" id="9812372at2"/>
<feature type="domain" description="PpiC" evidence="13">
    <location>
        <begin position="271"/>
        <end position="373"/>
    </location>
</feature>
<keyword evidence="11 14" id="KW-0413">Isomerase</keyword>
<keyword evidence="4 12" id="KW-0812">Transmembrane</keyword>
<dbReference type="Pfam" id="PF13616">
    <property type="entry name" value="Rotamase_3"/>
    <property type="match status" value="1"/>
</dbReference>
<evidence type="ECO:0000256" key="6">
    <source>
        <dbReference type="ARBA" id="ARBA00023136"/>
    </source>
</evidence>
<dbReference type="Pfam" id="PF13624">
    <property type="entry name" value="SurA_N_3"/>
    <property type="match status" value="1"/>
</dbReference>
<evidence type="ECO:0000313" key="14">
    <source>
        <dbReference type="EMBL" id="ALC15885.1"/>
    </source>
</evidence>
<evidence type="ECO:0000256" key="10">
    <source>
        <dbReference type="ARBA" id="ARBA00042775"/>
    </source>
</evidence>
<evidence type="ECO:0000256" key="7">
    <source>
        <dbReference type="ARBA" id="ARBA00023186"/>
    </source>
</evidence>
<evidence type="ECO:0000256" key="1">
    <source>
        <dbReference type="ARBA" id="ARBA00004382"/>
    </source>
</evidence>
<evidence type="ECO:0000313" key="15">
    <source>
        <dbReference type="Proteomes" id="UP000057158"/>
    </source>
</evidence>
<evidence type="ECO:0000256" key="12">
    <source>
        <dbReference type="SAM" id="Phobius"/>
    </source>
</evidence>
<evidence type="ECO:0000256" key="8">
    <source>
        <dbReference type="ARBA" id="ARBA00038408"/>
    </source>
</evidence>
<dbReference type="PANTHER" id="PTHR47529">
    <property type="entry name" value="PEPTIDYL-PROLYL CIS-TRANS ISOMERASE D"/>
    <property type="match status" value="1"/>
</dbReference>
<sequence>MLDLIRKKQKTVIVKIVFWVIIAAFVGTIFLVWGKGSEGDGAAGTTAAATVNGDKIGFQEYQAAYRNLYELYQNVYREQFTPALEKQLQLDQQALNTLIDQTLLLQEGNRLGIEVSKTELVDSIAKISAFQENGVFNRDRYLQVLAYQRLSADDFEAMQENQLLVDKVRTQLQAGVTVSDQDVEEEFRTQNEKVNLAFVKLTPALFESQVKIEEAPLAAFFAEEREAFRIPETVALRYLQFEPDRYRDEVTYNDEEIEKFYRRHLDRFAVEEQVKASHILIKLAKDADDKTRNKKRELAEKILAEARAGKDFAELARKYSDDPGTAAKGGDLGYFPRGAMVPDFEAAAFILKPGEFSDIIETPFGLHIIRSEGYIEAGIKPLAEVIDKVKTGLAEEKIRQIALEKAMDAYNINRKNGNLEAAAKTNDLGLKETGFFSREEAIDGLGNAPEISAAAFTLKEGELARPVVLPQGVILFAVKERKESRLPELAEVRGKVEQAFRREQSKVLARQAAEEILSALGEGKKLSDLARRHNLTVEETGLFARSYGEFVPRIGNAADLAEAAFQLTKENPVAPAVYEISGSDIVATLKARQDADPADLDAARREELKKAVLTRRQEEAVKEKVNSLREVAEITIAPTLQSSFEKE</sequence>
<keyword evidence="5 12" id="KW-1133">Transmembrane helix</keyword>
<evidence type="ECO:0000256" key="11">
    <source>
        <dbReference type="PROSITE-ProRule" id="PRU00278"/>
    </source>
</evidence>
<proteinExistence type="inferred from homology"/>
<name>A0A0M4D585_9BACT</name>
<gene>
    <name evidence="14" type="ORF">DSOUD_1103</name>
</gene>
<reference evidence="14 15" key="1">
    <citation type="submission" date="2015-07" db="EMBL/GenBank/DDBJ databases">
        <title>Isolation and Genomic Characterization of a Novel Halophilic Metal-Reducing Deltaproteobacterium from the Deep Subsurface.</title>
        <authorList>
            <person name="Badalamenti J.P."/>
            <person name="Summers Z.M."/>
            <person name="Gralnick J.A."/>
            <person name="Bond D.R."/>
        </authorList>
    </citation>
    <scope>NUCLEOTIDE SEQUENCE [LARGE SCALE GENOMIC DNA]</scope>
    <source>
        <strain evidence="14 15">WTL</strain>
    </source>
</reference>
<evidence type="ECO:0000256" key="9">
    <source>
        <dbReference type="ARBA" id="ARBA00040743"/>
    </source>
</evidence>
<evidence type="ECO:0000256" key="2">
    <source>
        <dbReference type="ARBA" id="ARBA00022475"/>
    </source>
</evidence>
<accession>A0A0M4D585</accession>
<dbReference type="EMBL" id="CP010802">
    <property type="protein sequence ID" value="ALC15885.1"/>
    <property type="molecule type" value="Genomic_DNA"/>
</dbReference>